<feature type="chain" id="PRO_5035474993" evidence="3">
    <location>
        <begin position="25"/>
        <end position="389"/>
    </location>
</feature>
<keyword evidence="3" id="KW-0732">Signal</keyword>
<dbReference type="InterPro" id="IPR002889">
    <property type="entry name" value="WSC_carb-bd"/>
</dbReference>
<evidence type="ECO:0000256" key="2">
    <source>
        <dbReference type="SAM" id="MobiDB-lite"/>
    </source>
</evidence>
<sequence>MPFQPPSIMAACMILLAAPKLAACMPTNDATHVLRQADEDPMPIQQINLEPEPSPTPQAQTPPVVTPSGSTTPVIVPETGPYYAVQGCYEEPKKGRALDHVATDPAMTVELCGEIAASYAYFGLQYGSECWYGNTLRKGSHQVDDDACSMPCAGDPSQTCGNGRKLNLWRRSDAYIPVDKEKIGEYDLQGCYVDTLNPRALRRVLGDDNMTPDMCVEFCAGSTYMGLEYGRECWCDDVLDITSFKATLDDCQMPCAGDLSAMCGSPNRMDLYKLNSPAPPDADYYTMGCYYDIGAHHRALPELYADDNMTPQLCAGFAARRGFKHFGVEYGRECWAGPQIDPAAFPTDGCDMPCAGNDEVMCGGRTRFNLYTYDANDVVQQSETYSEEK</sequence>
<gene>
    <name evidence="5" type="ORF">B0I35DRAFT_483834</name>
</gene>
<name>A0A8K0SGR6_9HYPO</name>
<proteinExistence type="predicted"/>
<dbReference type="AlphaFoldDB" id="A0A8K0SGR6"/>
<feature type="region of interest" description="Disordered" evidence="2">
    <location>
        <begin position="45"/>
        <end position="71"/>
    </location>
</feature>
<evidence type="ECO:0000256" key="1">
    <source>
        <dbReference type="ARBA" id="ARBA00022737"/>
    </source>
</evidence>
<dbReference type="PROSITE" id="PS51212">
    <property type="entry name" value="WSC"/>
    <property type="match status" value="3"/>
</dbReference>
<evidence type="ECO:0000256" key="3">
    <source>
        <dbReference type="SAM" id="SignalP"/>
    </source>
</evidence>
<dbReference type="PANTHER" id="PTHR45964:SF5">
    <property type="entry name" value="WSCD FAMILY MEMBER CG9164"/>
    <property type="match status" value="1"/>
</dbReference>
<dbReference type="PANTHER" id="PTHR45964">
    <property type="entry name" value="WSCD FAMILY MEMBER CG9164"/>
    <property type="match status" value="1"/>
</dbReference>
<dbReference type="SMART" id="SM00321">
    <property type="entry name" value="WSC"/>
    <property type="match status" value="3"/>
</dbReference>
<evidence type="ECO:0000259" key="4">
    <source>
        <dbReference type="PROSITE" id="PS51212"/>
    </source>
</evidence>
<feature type="domain" description="WSC" evidence="4">
    <location>
        <begin position="283"/>
        <end position="374"/>
    </location>
</feature>
<dbReference type="Proteomes" id="UP000813444">
    <property type="component" value="Unassembled WGS sequence"/>
</dbReference>
<dbReference type="InterPro" id="IPR051589">
    <property type="entry name" value="Sialate-O-sulfotransferase"/>
</dbReference>
<dbReference type="Pfam" id="PF01822">
    <property type="entry name" value="WSC"/>
    <property type="match status" value="3"/>
</dbReference>
<keyword evidence="6" id="KW-1185">Reference proteome</keyword>
<dbReference type="OrthoDB" id="5985073at2759"/>
<feature type="domain" description="WSC" evidence="4">
    <location>
        <begin position="82"/>
        <end position="172"/>
    </location>
</feature>
<dbReference type="EMBL" id="JAGPNK010000018">
    <property type="protein sequence ID" value="KAH7305475.1"/>
    <property type="molecule type" value="Genomic_DNA"/>
</dbReference>
<feature type="signal peptide" evidence="3">
    <location>
        <begin position="1"/>
        <end position="24"/>
    </location>
</feature>
<evidence type="ECO:0000313" key="6">
    <source>
        <dbReference type="Proteomes" id="UP000813444"/>
    </source>
</evidence>
<accession>A0A8K0SGR6</accession>
<keyword evidence="1" id="KW-0677">Repeat</keyword>
<comment type="caution">
    <text evidence="5">The sequence shown here is derived from an EMBL/GenBank/DDBJ whole genome shotgun (WGS) entry which is preliminary data.</text>
</comment>
<reference evidence="5" key="1">
    <citation type="journal article" date="2021" name="Nat. Commun.">
        <title>Genetic determinants of endophytism in the Arabidopsis root mycobiome.</title>
        <authorList>
            <person name="Mesny F."/>
            <person name="Miyauchi S."/>
            <person name="Thiergart T."/>
            <person name="Pickel B."/>
            <person name="Atanasova L."/>
            <person name="Karlsson M."/>
            <person name="Huettel B."/>
            <person name="Barry K.W."/>
            <person name="Haridas S."/>
            <person name="Chen C."/>
            <person name="Bauer D."/>
            <person name="Andreopoulos W."/>
            <person name="Pangilinan J."/>
            <person name="LaButti K."/>
            <person name="Riley R."/>
            <person name="Lipzen A."/>
            <person name="Clum A."/>
            <person name="Drula E."/>
            <person name="Henrissat B."/>
            <person name="Kohler A."/>
            <person name="Grigoriev I.V."/>
            <person name="Martin F.M."/>
            <person name="Hacquard S."/>
        </authorList>
    </citation>
    <scope>NUCLEOTIDE SEQUENCE</scope>
    <source>
        <strain evidence="5">MPI-CAGE-CH-0235</strain>
    </source>
</reference>
<feature type="domain" description="WSC" evidence="4">
    <location>
        <begin position="185"/>
        <end position="275"/>
    </location>
</feature>
<evidence type="ECO:0000313" key="5">
    <source>
        <dbReference type="EMBL" id="KAH7305475.1"/>
    </source>
</evidence>
<feature type="compositionally biased region" description="Low complexity" evidence="2">
    <location>
        <begin position="57"/>
        <end position="71"/>
    </location>
</feature>
<protein>
    <submittedName>
        <fullName evidence="5">WSC domain-containing protein</fullName>
    </submittedName>
</protein>
<organism evidence="5 6">
    <name type="scientific">Stachybotrys elegans</name>
    <dbReference type="NCBI Taxonomy" id="80388"/>
    <lineage>
        <taxon>Eukaryota</taxon>
        <taxon>Fungi</taxon>
        <taxon>Dikarya</taxon>
        <taxon>Ascomycota</taxon>
        <taxon>Pezizomycotina</taxon>
        <taxon>Sordariomycetes</taxon>
        <taxon>Hypocreomycetidae</taxon>
        <taxon>Hypocreales</taxon>
        <taxon>Stachybotryaceae</taxon>
        <taxon>Stachybotrys</taxon>
    </lineage>
</organism>